<accession>B3CE73</accession>
<reference evidence="1 2" key="1">
    <citation type="submission" date="2008-04" db="EMBL/GenBank/DDBJ databases">
        <title>Draft genome sequence of Bacteroides intestinalis (DSM 17393).</title>
        <authorList>
            <person name="Sudarsanam P."/>
            <person name="Ley R."/>
            <person name="Guruge J."/>
            <person name="Turnbaugh P.J."/>
            <person name="Mahowald M."/>
            <person name="Liep D."/>
            <person name="Gordon J."/>
        </authorList>
    </citation>
    <scope>NUCLEOTIDE SEQUENCE [LARGE SCALE GENOMIC DNA]</scope>
    <source>
        <strain evidence="1 2">DSM 17393</strain>
    </source>
</reference>
<evidence type="ECO:0000313" key="2">
    <source>
        <dbReference type="Proteomes" id="UP000004596"/>
    </source>
</evidence>
<reference evidence="1 2" key="2">
    <citation type="submission" date="2008-04" db="EMBL/GenBank/DDBJ databases">
        <authorList>
            <person name="Fulton L."/>
            <person name="Clifton S."/>
            <person name="Fulton B."/>
            <person name="Xu J."/>
            <person name="Minx P."/>
            <person name="Pepin K.H."/>
            <person name="Johnson M."/>
            <person name="Thiruvilangam P."/>
            <person name="Bhonagiri V."/>
            <person name="Nash W.E."/>
            <person name="Mardis E.R."/>
            <person name="Wilson R.K."/>
        </authorList>
    </citation>
    <scope>NUCLEOTIDE SEQUENCE [LARGE SCALE GENOMIC DNA]</scope>
    <source>
        <strain evidence="1 2">DSM 17393</strain>
    </source>
</reference>
<dbReference type="AlphaFoldDB" id="B3CE73"/>
<sequence length="54" mass="6079">MIFIFLCILSSVAKGTGYVGERKVKSSGVLAFIVRMVMQDCFGSYKKIRFINPE</sequence>
<gene>
    <name evidence="1" type="ORF">BACINT_04108</name>
</gene>
<evidence type="ECO:0000313" key="1">
    <source>
        <dbReference type="EMBL" id="EDV04965.1"/>
    </source>
</evidence>
<protein>
    <submittedName>
        <fullName evidence="1">Uncharacterized protein</fullName>
    </submittedName>
</protein>
<organism evidence="1 2">
    <name type="scientific">Bacteroides intestinalis DSM 17393</name>
    <dbReference type="NCBI Taxonomy" id="471870"/>
    <lineage>
        <taxon>Bacteria</taxon>
        <taxon>Pseudomonadati</taxon>
        <taxon>Bacteroidota</taxon>
        <taxon>Bacteroidia</taxon>
        <taxon>Bacteroidales</taxon>
        <taxon>Bacteroidaceae</taxon>
        <taxon>Bacteroides</taxon>
    </lineage>
</organism>
<name>B3CE73_9BACE</name>
<proteinExistence type="predicted"/>
<dbReference type="EMBL" id="ABJL02000008">
    <property type="protein sequence ID" value="EDV04965.1"/>
    <property type="molecule type" value="Genomic_DNA"/>
</dbReference>
<comment type="caution">
    <text evidence="1">The sequence shown here is derived from an EMBL/GenBank/DDBJ whole genome shotgun (WGS) entry which is preliminary data.</text>
</comment>
<dbReference type="Proteomes" id="UP000004596">
    <property type="component" value="Unassembled WGS sequence"/>
</dbReference>